<evidence type="ECO:0000313" key="1">
    <source>
        <dbReference type="EMBL" id="GER57603.1"/>
    </source>
</evidence>
<evidence type="ECO:0000313" key="2">
    <source>
        <dbReference type="Proteomes" id="UP000325081"/>
    </source>
</evidence>
<dbReference type="Proteomes" id="UP000325081">
    <property type="component" value="Unassembled WGS sequence"/>
</dbReference>
<organism evidence="1 2">
    <name type="scientific">Striga asiatica</name>
    <name type="common">Asiatic witchweed</name>
    <name type="synonym">Buchnera asiatica</name>
    <dbReference type="NCBI Taxonomy" id="4170"/>
    <lineage>
        <taxon>Eukaryota</taxon>
        <taxon>Viridiplantae</taxon>
        <taxon>Streptophyta</taxon>
        <taxon>Embryophyta</taxon>
        <taxon>Tracheophyta</taxon>
        <taxon>Spermatophyta</taxon>
        <taxon>Magnoliopsida</taxon>
        <taxon>eudicotyledons</taxon>
        <taxon>Gunneridae</taxon>
        <taxon>Pentapetalae</taxon>
        <taxon>asterids</taxon>
        <taxon>lamiids</taxon>
        <taxon>Lamiales</taxon>
        <taxon>Orobanchaceae</taxon>
        <taxon>Buchnereae</taxon>
        <taxon>Striga</taxon>
    </lineage>
</organism>
<gene>
    <name evidence="1" type="ORF">STAS_35419</name>
</gene>
<dbReference type="AlphaFoldDB" id="A0A5A7RK38"/>
<sequence length="135" mass="15134">MAPKMNSRHGTNHYVDLFDGLHQAPVIGKRALEQAGSLPLELQQHLQLVDVQPNLRPPENVRGVALRQAGLDEPPPNVAGPTHHQNLAFRHLFCGPSLTFETNFSLRELVFDDMLRAMKLVLFSTVGFQHLKLDL</sequence>
<proteinExistence type="predicted"/>
<dbReference type="EMBL" id="BKCP01013403">
    <property type="protein sequence ID" value="GER57603.1"/>
    <property type="molecule type" value="Genomic_DNA"/>
</dbReference>
<keyword evidence="2" id="KW-1185">Reference proteome</keyword>
<protein>
    <submittedName>
        <fullName evidence="1">LRR and NB-ARC domains-containing diseaseresistance protein</fullName>
    </submittedName>
</protein>
<reference evidence="2" key="1">
    <citation type="journal article" date="2019" name="Curr. Biol.">
        <title>Genome Sequence of Striga asiatica Provides Insight into the Evolution of Plant Parasitism.</title>
        <authorList>
            <person name="Yoshida S."/>
            <person name="Kim S."/>
            <person name="Wafula E.K."/>
            <person name="Tanskanen J."/>
            <person name="Kim Y.M."/>
            <person name="Honaas L."/>
            <person name="Yang Z."/>
            <person name="Spallek T."/>
            <person name="Conn C.E."/>
            <person name="Ichihashi Y."/>
            <person name="Cheong K."/>
            <person name="Cui S."/>
            <person name="Der J.P."/>
            <person name="Gundlach H."/>
            <person name="Jiao Y."/>
            <person name="Hori C."/>
            <person name="Ishida J.K."/>
            <person name="Kasahara H."/>
            <person name="Kiba T."/>
            <person name="Kim M.S."/>
            <person name="Koo N."/>
            <person name="Laohavisit A."/>
            <person name="Lee Y.H."/>
            <person name="Lumba S."/>
            <person name="McCourt P."/>
            <person name="Mortimer J.C."/>
            <person name="Mutuku J.M."/>
            <person name="Nomura T."/>
            <person name="Sasaki-Sekimoto Y."/>
            <person name="Seto Y."/>
            <person name="Wang Y."/>
            <person name="Wakatake T."/>
            <person name="Sakakibara H."/>
            <person name="Demura T."/>
            <person name="Yamaguchi S."/>
            <person name="Yoneyama K."/>
            <person name="Manabe R.I."/>
            <person name="Nelson D.C."/>
            <person name="Schulman A.H."/>
            <person name="Timko M.P."/>
            <person name="dePamphilis C.W."/>
            <person name="Choi D."/>
            <person name="Shirasu K."/>
        </authorList>
    </citation>
    <scope>NUCLEOTIDE SEQUENCE [LARGE SCALE GENOMIC DNA]</scope>
    <source>
        <strain evidence="2">cv. UVA1</strain>
    </source>
</reference>
<comment type="caution">
    <text evidence="1">The sequence shown here is derived from an EMBL/GenBank/DDBJ whole genome shotgun (WGS) entry which is preliminary data.</text>
</comment>
<name>A0A5A7RK38_STRAF</name>
<accession>A0A5A7RK38</accession>